<feature type="region of interest" description="Disordered" evidence="1">
    <location>
        <begin position="454"/>
        <end position="490"/>
    </location>
</feature>
<proteinExistence type="predicted"/>
<reference evidence="4 5" key="1">
    <citation type="submission" date="2025-04" db="UniProtKB">
        <authorList>
            <consortium name="RefSeq"/>
        </authorList>
    </citation>
    <scope>IDENTIFICATION</scope>
    <source>
        <tissue evidence="4 5">Entire body</tissue>
    </source>
</reference>
<dbReference type="PANTHER" id="PTHR33964">
    <property type="entry name" value="RE45066P-RELATED"/>
    <property type="match status" value="1"/>
</dbReference>
<keyword evidence="2" id="KW-0812">Transmembrane</keyword>
<dbReference type="Proteomes" id="UP000192223">
    <property type="component" value="Unplaced"/>
</dbReference>
<evidence type="ECO:0000313" key="3">
    <source>
        <dbReference type="Proteomes" id="UP000192223"/>
    </source>
</evidence>
<feature type="transmembrane region" description="Helical" evidence="2">
    <location>
        <begin position="12"/>
        <end position="30"/>
    </location>
</feature>
<feature type="region of interest" description="Disordered" evidence="1">
    <location>
        <begin position="251"/>
        <end position="424"/>
    </location>
</feature>
<accession>A0A1W4XDM3</accession>
<feature type="compositionally biased region" description="Polar residues" evidence="1">
    <location>
        <begin position="384"/>
        <end position="412"/>
    </location>
</feature>
<organism evidence="3 4">
    <name type="scientific">Agrilus planipennis</name>
    <name type="common">Emerald ash borer</name>
    <name type="synonym">Agrilus marcopoli</name>
    <dbReference type="NCBI Taxonomy" id="224129"/>
    <lineage>
        <taxon>Eukaryota</taxon>
        <taxon>Metazoa</taxon>
        <taxon>Ecdysozoa</taxon>
        <taxon>Arthropoda</taxon>
        <taxon>Hexapoda</taxon>
        <taxon>Insecta</taxon>
        <taxon>Pterygota</taxon>
        <taxon>Neoptera</taxon>
        <taxon>Endopterygota</taxon>
        <taxon>Coleoptera</taxon>
        <taxon>Polyphaga</taxon>
        <taxon>Elateriformia</taxon>
        <taxon>Buprestoidea</taxon>
        <taxon>Buprestidae</taxon>
        <taxon>Agrilinae</taxon>
        <taxon>Agrilus</taxon>
    </lineage>
</organism>
<dbReference type="OrthoDB" id="10051804at2759"/>
<sequence length="511" mass="56783">MEEYAWEMSQKKYLHSHFLLFNTLVIVTAFQQPECRNSDYDQCIEMADPLIREPRLIFPDNLQDIDYVCRKWNNFVDCIKRYTDRCFTEKQRRQFNKAVENPIESVYQMCSQPEYQKEYLHYAPCMKNTVTERAFCAPHYALLMEHVSQGNEISISVLCCSYNRFRDCVLRETRRLCDRGIPDGPATRYATHIIDKALSFLQEQCSNHIPNAGDCGVPTGGVHSPSDFSGTTPSTVESRWNTFDEELSSSKSLLTSVLTPPRSSAAPSWMDSSDPMDPNIPSVSVLGSRSRPSSYGRSKSWSNSASPNVHTNSNTNPSANTAQAFSDSPVPRSSPSSPWATVSPWREMNPTRDDGTPFGSSQMSNSDSPSDQGSSPKKTDDELSTTNSEDGGDYSSSNEPSSAQTPDVSNSYHYKDFSDNGRTPVVVENSPALFGQSPGTVSETSRDISFLTEATTSTSTETWYPAAGNQLSNEVDEPNQQGWSKPDNKGETRGAYLSLTLLATALTTTFC</sequence>
<gene>
    <name evidence="4 5" type="primary">LOC108740874</name>
</gene>
<keyword evidence="3" id="KW-1185">Reference proteome</keyword>
<dbReference type="GeneID" id="108740874"/>
<feature type="compositionally biased region" description="Low complexity" evidence="1">
    <location>
        <begin position="360"/>
        <end position="376"/>
    </location>
</feature>
<feature type="region of interest" description="Disordered" evidence="1">
    <location>
        <begin position="216"/>
        <end position="236"/>
    </location>
</feature>
<evidence type="ECO:0000313" key="4">
    <source>
        <dbReference type="RefSeq" id="XP_018330877.1"/>
    </source>
</evidence>
<dbReference type="KEGG" id="apln:108740874"/>
<evidence type="ECO:0000313" key="5">
    <source>
        <dbReference type="RefSeq" id="XP_018330878.1"/>
    </source>
</evidence>
<feature type="compositionally biased region" description="Polar residues" evidence="1">
    <location>
        <begin position="469"/>
        <end position="483"/>
    </location>
</feature>
<dbReference type="RefSeq" id="XP_018330877.1">
    <property type="nucleotide sequence ID" value="XM_018475375.1"/>
</dbReference>
<feature type="compositionally biased region" description="Low complexity" evidence="1">
    <location>
        <begin position="311"/>
        <end position="338"/>
    </location>
</feature>
<feature type="compositionally biased region" description="Low complexity" evidence="1">
    <location>
        <begin position="288"/>
        <end position="302"/>
    </location>
</feature>
<evidence type="ECO:0000256" key="1">
    <source>
        <dbReference type="SAM" id="MobiDB-lite"/>
    </source>
</evidence>
<evidence type="ECO:0000256" key="2">
    <source>
        <dbReference type="SAM" id="Phobius"/>
    </source>
</evidence>
<dbReference type="PANTHER" id="PTHR33964:SF9">
    <property type="match status" value="1"/>
</dbReference>
<keyword evidence="2" id="KW-1133">Transmembrane helix</keyword>
<name>A0A1W4XDM3_AGRPL</name>
<dbReference type="RefSeq" id="XP_018330878.1">
    <property type="nucleotide sequence ID" value="XM_018475376.1"/>
</dbReference>
<feature type="compositionally biased region" description="Polar residues" evidence="1">
    <location>
        <begin position="226"/>
        <end position="236"/>
    </location>
</feature>
<protein>
    <submittedName>
        <fullName evidence="4 5">Cell wall protein RBR3 isoform X1</fullName>
    </submittedName>
</protein>
<keyword evidence="2" id="KW-0472">Membrane</keyword>
<dbReference type="AlphaFoldDB" id="A0A1W4XDM3"/>